<keyword evidence="1" id="KW-0812">Transmembrane</keyword>
<dbReference type="EMBL" id="BOPO01000084">
    <property type="protein sequence ID" value="GIL29167.1"/>
    <property type="molecule type" value="Genomic_DNA"/>
</dbReference>
<sequence length="100" mass="10275">MGFVLAVTGLVGSDFIRTVQYALTGPLITSTGNVDKLNAQMMHATGWTGVGLGVAACALAVWSLQWGRQVSSPSWAKVLAAAAVPLGAIVAVCYGLVLTR</sequence>
<keyword evidence="3" id="KW-1185">Reference proteome</keyword>
<feature type="transmembrane region" description="Helical" evidence="1">
    <location>
        <begin position="46"/>
        <end position="66"/>
    </location>
</feature>
<evidence type="ECO:0000313" key="2">
    <source>
        <dbReference type="EMBL" id="GIL29167.1"/>
    </source>
</evidence>
<feature type="transmembrane region" description="Helical" evidence="1">
    <location>
        <begin position="78"/>
        <end position="97"/>
    </location>
</feature>
<protein>
    <submittedName>
        <fullName evidence="2">Uncharacterized protein</fullName>
    </submittedName>
</protein>
<gene>
    <name evidence="2" type="ORF">NUM_44210</name>
</gene>
<name>A0A8J4ELD7_9ACTN</name>
<accession>A0A8J4ELD7</accession>
<comment type="caution">
    <text evidence="2">The sequence shown here is derived from an EMBL/GenBank/DDBJ whole genome shotgun (WGS) entry which is preliminary data.</text>
</comment>
<reference evidence="3" key="1">
    <citation type="journal article" date="2021" name="Int. J. Syst. Evol. Microbiol.">
        <title>Actinocatenispora comari sp. nov., an endophytic actinomycete isolated from aerial parts of Comarum salesowianum.</title>
        <authorList>
            <person name="Oyunbileg N."/>
            <person name="Iizaka Y."/>
            <person name="Hamada M."/>
            <person name="Davaapurev B.O."/>
            <person name="Fukumoto A."/>
            <person name="Tsetseg B."/>
            <person name="Kato F."/>
            <person name="Tamura T."/>
            <person name="Batkhuu J."/>
            <person name="Anzai Y."/>
        </authorList>
    </citation>
    <scope>NUCLEOTIDE SEQUENCE [LARGE SCALE GENOMIC DNA]</scope>
    <source>
        <strain evidence="3">NUM-2625</strain>
    </source>
</reference>
<dbReference type="Proteomes" id="UP000614996">
    <property type="component" value="Unassembled WGS sequence"/>
</dbReference>
<keyword evidence="1" id="KW-1133">Transmembrane helix</keyword>
<keyword evidence="1" id="KW-0472">Membrane</keyword>
<evidence type="ECO:0000313" key="3">
    <source>
        <dbReference type="Proteomes" id="UP000614996"/>
    </source>
</evidence>
<evidence type="ECO:0000256" key="1">
    <source>
        <dbReference type="SAM" id="Phobius"/>
    </source>
</evidence>
<proteinExistence type="predicted"/>
<dbReference type="AlphaFoldDB" id="A0A8J4ELD7"/>
<organism evidence="2 3">
    <name type="scientific">Actinocatenispora comari</name>
    <dbReference type="NCBI Taxonomy" id="2807577"/>
    <lineage>
        <taxon>Bacteria</taxon>
        <taxon>Bacillati</taxon>
        <taxon>Actinomycetota</taxon>
        <taxon>Actinomycetes</taxon>
        <taxon>Micromonosporales</taxon>
        <taxon>Micromonosporaceae</taxon>
        <taxon>Actinocatenispora</taxon>
    </lineage>
</organism>